<sequence length="101" mass="10580">MKFSDFSGPKLLTTGALPTTPVVPSPISSSCDLDNSTNNLAIIVAPSLVTVTSPSPLTIILSKPLGPRDVRKVVATVLAAKMGACKRVTVCRPLFLQFLSV</sequence>
<dbReference type="PROSITE" id="PS51257">
    <property type="entry name" value="PROKAR_LIPOPROTEIN"/>
    <property type="match status" value="1"/>
</dbReference>
<dbReference type="WBParaSite" id="nRc.2.0.1.t42963-RA">
    <property type="protein sequence ID" value="nRc.2.0.1.t42963-RA"/>
    <property type="gene ID" value="nRc.2.0.1.g42963"/>
</dbReference>
<keyword evidence="1" id="KW-1185">Reference proteome</keyword>
<protein>
    <submittedName>
        <fullName evidence="2">Uncharacterized protein</fullName>
    </submittedName>
</protein>
<organism evidence="1 2">
    <name type="scientific">Romanomermis culicivorax</name>
    <name type="common">Nematode worm</name>
    <dbReference type="NCBI Taxonomy" id="13658"/>
    <lineage>
        <taxon>Eukaryota</taxon>
        <taxon>Metazoa</taxon>
        <taxon>Ecdysozoa</taxon>
        <taxon>Nematoda</taxon>
        <taxon>Enoplea</taxon>
        <taxon>Dorylaimia</taxon>
        <taxon>Mermithida</taxon>
        <taxon>Mermithoidea</taxon>
        <taxon>Mermithidae</taxon>
        <taxon>Romanomermis</taxon>
    </lineage>
</organism>
<evidence type="ECO:0000313" key="2">
    <source>
        <dbReference type="WBParaSite" id="nRc.2.0.1.t42963-RA"/>
    </source>
</evidence>
<reference evidence="2" key="1">
    <citation type="submission" date="2022-11" db="UniProtKB">
        <authorList>
            <consortium name="WormBaseParasite"/>
        </authorList>
    </citation>
    <scope>IDENTIFICATION</scope>
</reference>
<name>A0A915KWX4_ROMCU</name>
<dbReference type="Proteomes" id="UP000887565">
    <property type="component" value="Unplaced"/>
</dbReference>
<dbReference type="AlphaFoldDB" id="A0A915KWX4"/>
<accession>A0A915KWX4</accession>
<proteinExistence type="predicted"/>
<evidence type="ECO:0000313" key="1">
    <source>
        <dbReference type="Proteomes" id="UP000887565"/>
    </source>
</evidence>